<reference evidence="3" key="1">
    <citation type="submission" date="2021-08" db="EMBL/GenBank/DDBJ databases">
        <authorList>
            <person name="Stevens D.C."/>
        </authorList>
    </citation>
    <scope>NUCLEOTIDE SEQUENCE</scope>
    <source>
        <strain evidence="3">DSM 53165</strain>
    </source>
</reference>
<dbReference type="Proteomes" id="UP001139031">
    <property type="component" value="Unassembled WGS sequence"/>
</dbReference>
<keyword evidence="2" id="KW-0732">Signal</keyword>
<sequence length="355" mass="36496">MAAPRLVLAAACLVIACNDAGPAGASASSTGDATSTSTSTSTSAGDPVTTGAPDTTGGTATGGPTTGDSSTTTTTTTTGDDSDTGALLECPLVGPPAQVTIVDLDEVHEASGLVESRSQPGVFWVHNDSGDEPRFFAFDAAGALLGSFEVDGAVAIDWEDMSAGPGPTAGEWLYFGDIGDNSETRPFITVYRVPEPDVAAAADDLVVISAVEAIELVYPDEPHNAETLMVDPQTGDLVIVAKGDPTRIFRAPGPVAAGGPYTLEEIAPIQFPATVATGGDISPTGDFIAVRTYAQAFLWLRPPGTSLADALAGEPCTLPLAIEPQGETLTIAHDRSGYYTFSEGDHVPLWWYAFE</sequence>
<organism evidence="3 4">
    <name type="scientific">Nannocystis pusilla</name>
    <dbReference type="NCBI Taxonomy" id="889268"/>
    <lineage>
        <taxon>Bacteria</taxon>
        <taxon>Pseudomonadati</taxon>
        <taxon>Myxococcota</taxon>
        <taxon>Polyangia</taxon>
        <taxon>Nannocystales</taxon>
        <taxon>Nannocystaceae</taxon>
        <taxon>Nannocystis</taxon>
    </lineage>
</organism>
<dbReference type="RefSeq" id="WP_224192829.1">
    <property type="nucleotide sequence ID" value="NZ_JAIRAU010000023.1"/>
</dbReference>
<feature type="region of interest" description="Disordered" evidence="1">
    <location>
        <begin position="23"/>
        <end position="83"/>
    </location>
</feature>
<gene>
    <name evidence="3" type="ORF">K7C98_17585</name>
</gene>
<feature type="compositionally biased region" description="Low complexity" evidence="1">
    <location>
        <begin position="23"/>
        <end position="58"/>
    </location>
</feature>
<accession>A0ABS7TS56</accession>
<feature type="compositionally biased region" description="Low complexity" evidence="1">
    <location>
        <begin position="66"/>
        <end position="79"/>
    </location>
</feature>
<feature type="chain" id="PRO_5046229938" description="Lipoprotein" evidence="2">
    <location>
        <begin position="26"/>
        <end position="355"/>
    </location>
</feature>
<dbReference type="PROSITE" id="PS51257">
    <property type="entry name" value="PROKAR_LIPOPROTEIN"/>
    <property type="match status" value="1"/>
</dbReference>
<evidence type="ECO:0000313" key="4">
    <source>
        <dbReference type="Proteomes" id="UP001139031"/>
    </source>
</evidence>
<evidence type="ECO:0008006" key="5">
    <source>
        <dbReference type="Google" id="ProtNLM"/>
    </source>
</evidence>
<comment type="caution">
    <text evidence="3">The sequence shown here is derived from an EMBL/GenBank/DDBJ whole genome shotgun (WGS) entry which is preliminary data.</text>
</comment>
<evidence type="ECO:0000256" key="2">
    <source>
        <dbReference type="SAM" id="SignalP"/>
    </source>
</evidence>
<feature type="signal peptide" evidence="2">
    <location>
        <begin position="1"/>
        <end position="25"/>
    </location>
</feature>
<name>A0ABS7TS56_9BACT</name>
<evidence type="ECO:0000313" key="3">
    <source>
        <dbReference type="EMBL" id="MBZ5711060.1"/>
    </source>
</evidence>
<dbReference type="EMBL" id="JAIRAU010000023">
    <property type="protein sequence ID" value="MBZ5711060.1"/>
    <property type="molecule type" value="Genomic_DNA"/>
</dbReference>
<protein>
    <recommendedName>
        <fullName evidence="5">Lipoprotein</fullName>
    </recommendedName>
</protein>
<evidence type="ECO:0000256" key="1">
    <source>
        <dbReference type="SAM" id="MobiDB-lite"/>
    </source>
</evidence>
<proteinExistence type="predicted"/>
<keyword evidence="4" id="KW-1185">Reference proteome</keyword>